<dbReference type="GeneID" id="85452106"/>
<organism evidence="2 3">
    <name type="scientific">Colletotrichum godetiae</name>
    <dbReference type="NCBI Taxonomy" id="1209918"/>
    <lineage>
        <taxon>Eukaryota</taxon>
        <taxon>Fungi</taxon>
        <taxon>Dikarya</taxon>
        <taxon>Ascomycota</taxon>
        <taxon>Pezizomycotina</taxon>
        <taxon>Sordariomycetes</taxon>
        <taxon>Hypocreomycetidae</taxon>
        <taxon>Glomerellales</taxon>
        <taxon>Glomerellaceae</taxon>
        <taxon>Colletotrichum</taxon>
        <taxon>Colletotrichum acutatum species complex</taxon>
    </lineage>
</organism>
<keyword evidence="3" id="KW-1185">Reference proteome</keyword>
<evidence type="ECO:0000313" key="3">
    <source>
        <dbReference type="Proteomes" id="UP001224890"/>
    </source>
</evidence>
<evidence type="ECO:0000256" key="1">
    <source>
        <dbReference type="SAM" id="MobiDB-lite"/>
    </source>
</evidence>
<sequence>MVAFRENAYLTKQLAMDGREVIAAGSYRCGVVIILGSYEFSSFELRPECSYMAFQPISAKFYSGHSINQFHVSMPNAQADVNSANKMHSISLDLVGVHPDSAAPASIPIRYSSLARLLSASSPPAHVIEGMERVFEAFGCCSTSCSEMGHRGLSSLAIYQHRKVTPGTPIISFVITTHDAQGTRDRMVGTGSRLTNGRGSGDSSRNWSSWTVSFDEIGDPGNSRHPTRHRRLHLLVSAASDVSLA</sequence>
<reference evidence="2" key="1">
    <citation type="submission" date="2021-06" db="EMBL/GenBank/DDBJ databases">
        <title>Comparative genomics, transcriptomics and evolutionary studies reveal genomic signatures of adaptation to plant cell wall in hemibiotrophic fungi.</title>
        <authorList>
            <consortium name="DOE Joint Genome Institute"/>
            <person name="Baroncelli R."/>
            <person name="Diaz J.F."/>
            <person name="Benocci T."/>
            <person name="Peng M."/>
            <person name="Battaglia E."/>
            <person name="Haridas S."/>
            <person name="Andreopoulos W."/>
            <person name="Labutti K."/>
            <person name="Pangilinan J."/>
            <person name="Floch G.L."/>
            <person name="Makela M.R."/>
            <person name="Henrissat B."/>
            <person name="Grigoriev I.V."/>
            <person name="Crouch J.A."/>
            <person name="De Vries R.P."/>
            <person name="Sukno S.A."/>
            <person name="Thon M.R."/>
        </authorList>
    </citation>
    <scope>NUCLEOTIDE SEQUENCE</scope>
    <source>
        <strain evidence="2">CBS 193.32</strain>
    </source>
</reference>
<accession>A0AAJ0ELB2</accession>
<feature type="region of interest" description="Disordered" evidence="1">
    <location>
        <begin position="184"/>
        <end position="205"/>
    </location>
</feature>
<dbReference type="Proteomes" id="UP001224890">
    <property type="component" value="Unassembled WGS sequence"/>
</dbReference>
<dbReference type="RefSeq" id="XP_060422109.1">
    <property type="nucleotide sequence ID" value="XM_060567580.1"/>
</dbReference>
<protein>
    <submittedName>
        <fullName evidence="2">Uncharacterized protein</fullName>
    </submittedName>
</protein>
<gene>
    <name evidence="2" type="ORF">BDP55DRAFT_439883</name>
</gene>
<comment type="caution">
    <text evidence="2">The sequence shown here is derived from an EMBL/GenBank/DDBJ whole genome shotgun (WGS) entry which is preliminary data.</text>
</comment>
<proteinExistence type="predicted"/>
<evidence type="ECO:0000313" key="2">
    <source>
        <dbReference type="EMBL" id="KAK1657345.1"/>
    </source>
</evidence>
<feature type="compositionally biased region" description="Polar residues" evidence="1">
    <location>
        <begin position="192"/>
        <end position="205"/>
    </location>
</feature>
<name>A0AAJ0ELB2_9PEZI</name>
<dbReference type="AlphaFoldDB" id="A0AAJ0ELB2"/>
<dbReference type="EMBL" id="JAHMHR010000095">
    <property type="protein sequence ID" value="KAK1657345.1"/>
    <property type="molecule type" value="Genomic_DNA"/>
</dbReference>